<accession>A0A5N6MCK4</accession>
<sequence length="261" mass="29587">MVATTRNSIIAAQLSIILVRLAAILTNLKEDISVIKTQMIRNDCYGEKSGEDQKNTTAEDSLKVDKTDEMVNSDYQKGCHQILEFKSDKQIHHKGYMVFEDGCDGDLEEDNEASDAVRDESDLYFTRKMLVERAIVEKLSGDTTEKIHIHSVLAAVALKSEDVDIPHNDYQKALSMMERLAEPSRLRIAKLNFRICLCLKLGSNGSGFHPVLKSFMVNFSSGLEMYKDGDIFRNKDVKADLKLRNLNFVDLRTSRFSMGMY</sequence>
<dbReference type="GO" id="GO:0042393">
    <property type="term" value="F:histone binding"/>
    <property type="evidence" value="ECO:0007669"/>
    <property type="project" value="TreeGrafter"/>
</dbReference>
<evidence type="ECO:0000313" key="4">
    <source>
        <dbReference type="EMBL" id="KAD3338227.1"/>
    </source>
</evidence>
<dbReference type="GO" id="GO:0034080">
    <property type="term" value="P:CENP-A containing chromatin assembly"/>
    <property type="evidence" value="ECO:0007669"/>
    <property type="project" value="TreeGrafter"/>
</dbReference>
<organism evidence="4 5">
    <name type="scientific">Mikania micrantha</name>
    <name type="common">bitter vine</name>
    <dbReference type="NCBI Taxonomy" id="192012"/>
    <lineage>
        <taxon>Eukaryota</taxon>
        <taxon>Viridiplantae</taxon>
        <taxon>Streptophyta</taxon>
        <taxon>Embryophyta</taxon>
        <taxon>Tracheophyta</taxon>
        <taxon>Spermatophyta</taxon>
        <taxon>Magnoliopsida</taxon>
        <taxon>eudicotyledons</taxon>
        <taxon>Gunneridae</taxon>
        <taxon>Pentapetalae</taxon>
        <taxon>asterids</taxon>
        <taxon>campanulids</taxon>
        <taxon>Asterales</taxon>
        <taxon>Asteraceae</taxon>
        <taxon>Asteroideae</taxon>
        <taxon>Heliantheae alliance</taxon>
        <taxon>Eupatorieae</taxon>
        <taxon>Mikania</taxon>
    </lineage>
</organism>
<dbReference type="EMBL" id="SZYD01000016">
    <property type="protein sequence ID" value="KAD3338227.1"/>
    <property type="molecule type" value="Genomic_DNA"/>
</dbReference>
<keyword evidence="3" id="KW-0732">Signal</keyword>
<reference evidence="4 5" key="1">
    <citation type="submission" date="2019-05" db="EMBL/GenBank/DDBJ databases">
        <title>Mikania micrantha, genome provides insights into the molecular mechanism of rapid growth.</title>
        <authorList>
            <person name="Liu B."/>
        </authorList>
    </citation>
    <scope>NUCLEOTIDE SEQUENCE [LARGE SCALE GENOMIC DNA]</scope>
    <source>
        <strain evidence="4">NLD-2019</strain>
        <tissue evidence="4">Leaf</tissue>
    </source>
</reference>
<evidence type="ECO:0000313" key="5">
    <source>
        <dbReference type="Proteomes" id="UP000326396"/>
    </source>
</evidence>
<dbReference type="InterPro" id="IPR051730">
    <property type="entry name" value="NASP-like"/>
</dbReference>
<keyword evidence="2" id="KW-0802">TPR repeat</keyword>
<dbReference type="Proteomes" id="UP000326396">
    <property type="component" value="Linkage Group LG6"/>
</dbReference>
<dbReference type="GO" id="GO:0005654">
    <property type="term" value="C:nucleoplasm"/>
    <property type="evidence" value="ECO:0007669"/>
    <property type="project" value="TreeGrafter"/>
</dbReference>
<dbReference type="OrthoDB" id="5587616at2759"/>
<evidence type="ECO:0000256" key="2">
    <source>
        <dbReference type="ARBA" id="ARBA00022803"/>
    </source>
</evidence>
<evidence type="ECO:0000256" key="3">
    <source>
        <dbReference type="SAM" id="SignalP"/>
    </source>
</evidence>
<keyword evidence="5" id="KW-1185">Reference proteome</keyword>
<protein>
    <submittedName>
        <fullName evidence="4">Uncharacterized protein</fullName>
    </submittedName>
</protein>
<gene>
    <name evidence="4" type="ORF">E3N88_33748</name>
</gene>
<comment type="caution">
    <text evidence="4">The sequence shown here is derived from an EMBL/GenBank/DDBJ whole genome shotgun (WGS) entry which is preliminary data.</text>
</comment>
<dbReference type="AlphaFoldDB" id="A0A5N6MCK4"/>
<dbReference type="GO" id="GO:0006335">
    <property type="term" value="P:DNA replication-dependent chromatin assembly"/>
    <property type="evidence" value="ECO:0007669"/>
    <property type="project" value="TreeGrafter"/>
</dbReference>
<proteinExistence type="predicted"/>
<evidence type="ECO:0000256" key="1">
    <source>
        <dbReference type="ARBA" id="ARBA00022737"/>
    </source>
</evidence>
<dbReference type="PANTHER" id="PTHR15081:SF1">
    <property type="entry name" value="NUCLEAR AUTOANTIGENIC SPERM PROTEIN"/>
    <property type="match status" value="1"/>
</dbReference>
<dbReference type="PANTHER" id="PTHR15081">
    <property type="entry name" value="NUCLEAR AUTOANTIGENIC SPERM PROTEIN NASP -RELATED"/>
    <property type="match status" value="1"/>
</dbReference>
<feature type="chain" id="PRO_5024394879" evidence="3">
    <location>
        <begin position="24"/>
        <end position="261"/>
    </location>
</feature>
<name>A0A5N6MCK4_9ASTR</name>
<feature type="signal peptide" evidence="3">
    <location>
        <begin position="1"/>
        <end position="23"/>
    </location>
</feature>
<keyword evidence="1" id="KW-0677">Repeat</keyword>